<dbReference type="OrthoDB" id="266718at2759"/>
<dbReference type="Proteomes" id="UP000674318">
    <property type="component" value="Unassembled WGS sequence"/>
</dbReference>
<dbReference type="SUPFAM" id="SSF56112">
    <property type="entry name" value="Protein kinase-like (PK-like)"/>
    <property type="match status" value="1"/>
</dbReference>
<dbReference type="PROSITE" id="PS50011">
    <property type="entry name" value="PROTEIN_KINASE_DOM"/>
    <property type="match status" value="1"/>
</dbReference>
<keyword evidence="2 5" id="KW-0547">Nucleotide-binding</keyword>
<organism evidence="8 9">
    <name type="scientific">Porcisia hertigi</name>
    <dbReference type="NCBI Taxonomy" id="2761500"/>
    <lineage>
        <taxon>Eukaryota</taxon>
        <taxon>Discoba</taxon>
        <taxon>Euglenozoa</taxon>
        <taxon>Kinetoplastea</taxon>
        <taxon>Metakinetoplastina</taxon>
        <taxon>Trypanosomatida</taxon>
        <taxon>Trypanosomatidae</taxon>
        <taxon>Leishmaniinae</taxon>
        <taxon>Porcisia</taxon>
    </lineage>
</organism>
<feature type="compositionally biased region" description="Polar residues" evidence="6">
    <location>
        <begin position="303"/>
        <end position="355"/>
    </location>
</feature>
<sequence length="1096" mass="115681">MTTPFSPSNSFLPAPVTKKRVISSPRTAHDLSLRLGNDGLRGSHSGMVSPLTELLACSPSHLQLLSNDMVLSPSSWDSRGGDGTTQLLHPAREPARVPVALDSTSAGISRPARHNNNTGCSSPQFAPAHPEAEPVVTDSTANWPAPYSGKLSGSITMSRTATDKLAPIPKQDILSFSGTVSTTSSASRGGWRITAPTSLQRVAPREDGIPASIAFGDLASNPVTGDKAVAEHDIPHVRRAQQETRWCTAGVSGSAGTGASASASTGTSGTGMRTVDTYGLPNALLVGGGSSNGTTPNSPSTTMVSPHSRSTLAAPPLTTSLQLTTGNYNSNAAGSAGLNTQPNNISAFPPSNRSQDGAGVQVRTPRLASHLFLDDGPVVDSVWPPASLQSPAVRDGKRRNGLRNATDRLSVAALDQSRTPLCSVEGPVSLSEESYALTGLSLSSDMSRPTAANFVRGELIGKGSYGAVYRGMLRNNNRIIAMKEIRLPDAMEQQIRQSEKLPPPVSLPADSTLSPVLQASSSLKEKRSLAREVDAVRRELRLLKQLRHPNIVSYLNDEVVDGTLRIYMEYVSGGSVTAALKSYGSFEEPQAAALCFQLLQGLAYMHRNGIIHRDLKGDNLLLETSSQLKIADLGTAKNISSTTTMTASIVGTAYFMAPEVLHPDVAAVGTAADIWSVACCVIEMLTGKPPLSELPNQFTVMMAIGGSAAVPLDKYIPSPNTWSKEVLDFISQCLRVNPADRPTANDLLHHSWFAKLLNVTHVPSVESTSATLNSFPTPTVPSIERPLHLGPHRNLISPTYSPDLTAALARGYSGTQGDLGPPGSHTSSRASSHTSRGRKGKKEKRNSSWRHGHHSTSGITSATSQRSQESSQVSTPKNGSGIRMCDGSPQSGSMMRAHSPPVKQRGSHTKRRHHVPNLCHGIVVDDTQQSSGAESAMHPRTFIPIGAGDSHEENKGKGAFLPVITPSGGLVPLLCGDSLDGMRGGRSVKNNGSSREPTRAYLSALDAENTSRDPAHFGQCPSDHQQSFSRDFAESTVPYGSVARASVDGGSSTRSAGCHSMARDLESSGRRPLPPKIALPPSNSSKHPHGSLGGTL</sequence>
<keyword evidence="3" id="KW-0418">Kinase</keyword>
<evidence type="ECO:0000256" key="1">
    <source>
        <dbReference type="ARBA" id="ARBA00022679"/>
    </source>
</evidence>
<evidence type="ECO:0000313" key="8">
    <source>
        <dbReference type="EMBL" id="KAG5509467.1"/>
    </source>
</evidence>
<feature type="region of interest" description="Disordered" evidence="6">
    <location>
        <begin position="811"/>
        <end position="911"/>
    </location>
</feature>
<evidence type="ECO:0000256" key="2">
    <source>
        <dbReference type="ARBA" id="ARBA00022741"/>
    </source>
</evidence>
<dbReference type="Gene3D" id="3.30.200.20">
    <property type="entry name" value="Phosphorylase Kinase, domain 1"/>
    <property type="match status" value="1"/>
</dbReference>
<evidence type="ECO:0000313" key="9">
    <source>
        <dbReference type="Proteomes" id="UP000674318"/>
    </source>
</evidence>
<feature type="region of interest" description="Disordered" evidence="6">
    <location>
        <begin position="108"/>
        <end position="141"/>
    </location>
</feature>
<gene>
    <name evidence="8" type="ORF">JKF63_06777</name>
</gene>
<keyword evidence="9" id="KW-1185">Reference proteome</keyword>
<protein>
    <recommendedName>
        <fullName evidence="7">Protein kinase domain-containing protein</fullName>
    </recommendedName>
</protein>
<dbReference type="SMART" id="SM00220">
    <property type="entry name" value="S_TKc"/>
    <property type="match status" value="1"/>
</dbReference>
<dbReference type="AlphaFoldDB" id="A0A836LG71"/>
<feature type="compositionally biased region" description="Polar residues" evidence="6">
    <location>
        <begin position="114"/>
        <end position="124"/>
    </location>
</feature>
<dbReference type="KEGG" id="phet:94292803"/>
<keyword evidence="1" id="KW-0808">Transferase</keyword>
<dbReference type="InterPro" id="IPR000719">
    <property type="entry name" value="Prot_kinase_dom"/>
</dbReference>
<evidence type="ECO:0000256" key="4">
    <source>
        <dbReference type="ARBA" id="ARBA00022840"/>
    </source>
</evidence>
<keyword evidence="4 5" id="KW-0067">ATP-binding</keyword>
<dbReference type="PROSITE" id="PS00107">
    <property type="entry name" value="PROTEIN_KINASE_ATP"/>
    <property type="match status" value="1"/>
</dbReference>
<feature type="binding site" evidence="5">
    <location>
        <position position="483"/>
    </location>
    <ligand>
        <name>ATP</name>
        <dbReference type="ChEBI" id="CHEBI:30616"/>
    </ligand>
</feature>
<dbReference type="InterPro" id="IPR017441">
    <property type="entry name" value="Protein_kinase_ATP_BS"/>
</dbReference>
<evidence type="ECO:0000256" key="3">
    <source>
        <dbReference type="ARBA" id="ARBA00022777"/>
    </source>
</evidence>
<reference evidence="8 9" key="1">
    <citation type="submission" date="2021-02" db="EMBL/GenBank/DDBJ databases">
        <title>Porcisia hertigi Genome sequencing and assembly.</title>
        <authorList>
            <person name="Almutairi H."/>
            <person name="Gatherer D."/>
        </authorList>
    </citation>
    <scope>NUCLEOTIDE SEQUENCE [LARGE SCALE GENOMIC DNA]</scope>
    <source>
        <strain evidence="8 9">C119</strain>
    </source>
</reference>
<dbReference type="PROSITE" id="PS00108">
    <property type="entry name" value="PROTEIN_KINASE_ST"/>
    <property type="match status" value="1"/>
</dbReference>
<accession>A0A836LG71</accession>
<dbReference type="GO" id="GO:0005524">
    <property type="term" value="F:ATP binding"/>
    <property type="evidence" value="ECO:0007669"/>
    <property type="project" value="UniProtKB-UniRule"/>
</dbReference>
<name>A0A836LG71_9TRYP</name>
<dbReference type="InterPro" id="IPR008271">
    <property type="entry name" value="Ser/Thr_kinase_AS"/>
</dbReference>
<dbReference type="Pfam" id="PF00069">
    <property type="entry name" value="Pkinase"/>
    <property type="match status" value="1"/>
</dbReference>
<dbReference type="PANTHER" id="PTHR48016:SF56">
    <property type="entry name" value="MAPKK KINASE"/>
    <property type="match status" value="1"/>
</dbReference>
<dbReference type="PANTHER" id="PTHR48016">
    <property type="entry name" value="MAP KINASE KINASE KINASE SSK2-RELATED-RELATED"/>
    <property type="match status" value="1"/>
</dbReference>
<feature type="compositionally biased region" description="Low complexity" evidence="6">
    <location>
        <begin position="292"/>
        <end position="302"/>
    </location>
</feature>
<dbReference type="CDD" id="cd06606">
    <property type="entry name" value="STKc_MAPKKK"/>
    <property type="match status" value="1"/>
</dbReference>
<proteinExistence type="predicted"/>
<evidence type="ECO:0000259" key="7">
    <source>
        <dbReference type="PROSITE" id="PS50011"/>
    </source>
</evidence>
<dbReference type="GO" id="GO:0004672">
    <property type="term" value="F:protein kinase activity"/>
    <property type="evidence" value="ECO:0007669"/>
    <property type="project" value="InterPro"/>
</dbReference>
<comment type="caution">
    <text evidence="8">The sequence shown here is derived from an EMBL/GenBank/DDBJ whole genome shotgun (WGS) entry which is preliminary data.</text>
</comment>
<evidence type="ECO:0000256" key="6">
    <source>
        <dbReference type="SAM" id="MobiDB-lite"/>
    </source>
</evidence>
<dbReference type="EMBL" id="JAFJZO010000014">
    <property type="protein sequence ID" value="KAG5509467.1"/>
    <property type="molecule type" value="Genomic_DNA"/>
</dbReference>
<dbReference type="GeneID" id="94292803"/>
<dbReference type="InterPro" id="IPR011009">
    <property type="entry name" value="Kinase-like_dom_sf"/>
</dbReference>
<feature type="region of interest" description="Disordered" evidence="6">
    <location>
        <begin position="250"/>
        <end position="271"/>
    </location>
</feature>
<dbReference type="Gene3D" id="1.10.510.10">
    <property type="entry name" value="Transferase(Phosphotransferase) domain 1"/>
    <property type="match status" value="1"/>
</dbReference>
<feature type="region of interest" description="Disordered" evidence="6">
    <location>
        <begin position="1012"/>
        <end position="1096"/>
    </location>
</feature>
<feature type="compositionally biased region" description="Basic residues" evidence="6">
    <location>
        <begin position="835"/>
        <end position="854"/>
    </location>
</feature>
<evidence type="ECO:0000256" key="5">
    <source>
        <dbReference type="PROSITE-ProRule" id="PRU10141"/>
    </source>
</evidence>
<dbReference type="InterPro" id="IPR050538">
    <property type="entry name" value="MAP_kinase_kinase_kinase"/>
</dbReference>
<feature type="compositionally biased region" description="Low complexity" evidence="6">
    <location>
        <begin position="821"/>
        <end position="834"/>
    </location>
</feature>
<feature type="domain" description="Protein kinase" evidence="7">
    <location>
        <begin position="454"/>
        <end position="753"/>
    </location>
</feature>
<dbReference type="RefSeq" id="XP_067758619.1">
    <property type="nucleotide sequence ID" value="XM_067902726.1"/>
</dbReference>
<feature type="region of interest" description="Disordered" evidence="6">
    <location>
        <begin position="286"/>
        <end position="360"/>
    </location>
</feature>
<feature type="compositionally biased region" description="Polar residues" evidence="6">
    <location>
        <begin position="855"/>
        <end position="878"/>
    </location>
</feature>